<proteinExistence type="predicted"/>
<dbReference type="GO" id="GO:0016645">
    <property type="term" value="F:oxidoreductase activity, acting on the CH-NH group of donors"/>
    <property type="evidence" value="ECO:0007669"/>
    <property type="project" value="InterPro"/>
</dbReference>
<protein>
    <submittedName>
        <fullName evidence="2">tRNA U34 5-methylaminomethyl-2-thiouridine-forming methyltransferase MnmC</fullName>
    </submittedName>
</protein>
<dbReference type="GO" id="GO:0004808">
    <property type="term" value="F:tRNA (5-methylaminomethyl-2-thiouridylate)(34)-methyltransferase activity"/>
    <property type="evidence" value="ECO:0007669"/>
    <property type="project" value="InterPro"/>
</dbReference>
<dbReference type="Proteomes" id="UP000199328">
    <property type="component" value="Unassembled WGS sequence"/>
</dbReference>
<dbReference type="STRING" id="990712.SAMN05216257_101271"/>
<dbReference type="GO" id="GO:0032259">
    <property type="term" value="P:methylation"/>
    <property type="evidence" value="ECO:0007669"/>
    <property type="project" value="UniProtKB-KW"/>
</dbReference>
<feature type="domain" description="MnmC-like methyltransferase" evidence="1">
    <location>
        <begin position="133"/>
        <end position="234"/>
    </location>
</feature>
<sequence>MRGSRERVEPDVNENQTAADVRWTADGVPVSTRFDDPYFSRADGLAETRHVFLAGNDLPARFRPGFHVAELGFGTGLNLAATLMAWRAAAVPGRLRFTSFEAFPLPAADMARALSRFAGATEIMAPVLEALAGGARRLETADLAFELVVGDARRTLPRWAGRADAWYLDGFAPARNPELWGPELMQAVAAHSAPGASLATYTAAGHVRRALAEAGFTVERRPGFGRKRHMTVGRLGGWA</sequence>
<dbReference type="InterPro" id="IPR047785">
    <property type="entry name" value="tRNA_MNMC2"/>
</dbReference>
<dbReference type="InterPro" id="IPR008471">
    <property type="entry name" value="MnmC-like_methylTransf"/>
</dbReference>
<organism evidence="2 3">
    <name type="scientific">Meinhardsimonia xiamenensis</name>
    <dbReference type="NCBI Taxonomy" id="990712"/>
    <lineage>
        <taxon>Bacteria</taxon>
        <taxon>Pseudomonadati</taxon>
        <taxon>Pseudomonadota</taxon>
        <taxon>Alphaproteobacteria</taxon>
        <taxon>Rhodobacterales</taxon>
        <taxon>Paracoccaceae</taxon>
        <taxon>Meinhardsimonia</taxon>
    </lineage>
</organism>
<dbReference type="InterPro" id="IPR029063">
    <property type="entry name" value="SAM-dependent_MTases_sf"/>
</dbReference>
<keyword evidence="3" id="KW-1185">Reference proteome</keyword>
<dbReference type="PANTHER" id="PTHR39963">
    <property type="entry name" value="SLL0983 PROTEIN"/>
    <property type="match status" value="1"/>
</dbReference>
<dbReference type="AlphaFoldDB" id="A0A1G8YCQ9"/>
<dbReference type="RefSeq" id="WP_092497414.1">
    <property type="nucleotide sequence ID" value="NZ_FNFV01000001.1"/>
</dbReference>
<dbReference type="EMBL" id="FNFV01000001">
    <property type="protein sequence ID" value="SDK00486.1"/>
    <property type="molecule type" value="Genomic_DNA"/>
</dbReference>
<gene>
    <name evidence="2" type="ORF">SAMN05216257_101271</name>
</gene>
<keyword evidence="2" id="KW-0808">Transferase</keyword>
<evidence type="ECO:0000313" key="3">
    <source>
        <dbReference type="Proteomes" id="UP000199328"/>
    </source>
</evidence>
<dbReference type="PANTHER" id="PTHR39963:SF1">
    <property type="entry name" value="MNMC-LIKE METHYLTRANSFERASE DOMAIN-CONTAINING PROTEIN"/>
    <property type="match status" value="1"/>
</dbReference>
<dbReference type="Gene3D" id="3.40.50.150">
    <property type="entry name" value="Vaccinia Virus protein VP39"/>
    <property type="match status" value="1"/>
</dbReference>
<reference evidence="3" key="1">
    <citation type="submission" date="2016-10" db="EMBL/GenBank/DDBJ databases">
        <authorList>
            <person name="Varghese N."/>
            <person name="Submissions S."/>
        </authorList>
    </citation>
    <scope>NUCLEOTIDE SEQUENCE [LARGE SCALE GENOMIC DNA]</scope>
    <source>
        <strain evidence="3">CGMCC 1.10789</strain>
    </source>
</reference>
<evidence type="ECO:0000313" key="2">
    <source>
        <dbReference type="EMBL" id="SDK00486.1"/>
    </source>
</evidence>
<keyword evidence="2" id="KW-0489">Methyltransferase</keyword>
<accession>A0A1G8YCQ9</accession>
<dbReference type="NCBIfam" id="NF033855">
    <property type="entry name" value="tRNA_MNMC2"/>
    <property type="match status" value="1"/>
</dbReference>
<dbReference type="OrthoDB" id="9786494at2"/>
<dbReference type="Pfam" id="PF05430">
    <property type="entry name" value="Methyltransf_30"/>
    <property type="match status" value="1"/>
</dbReference>
<name>A0A1G8YCQ9_9RHOB</name>
<dbReference type="SUPFAM" id="SSF53335">
    <property type="entry name" value="S-adenosyl-L-methionine-dependent methyltransferases"/>
    <property type="match status" value="1"/>
</dbReference>
<evidence type="ECO:0000259" key="1">
    <source>
        <dbReference type="Pfam" id="PF05430"/>
    </source>
</evidence>